<name>A0A2K5KTY7_CERAT</name>
<dbReference type="GeneTree" id="ENSGT00910000147160"/>
<dbReference type="Bgee" id="ENSCATG00000015055">
    <property type="expression patterns" value="Expressed in pituitary gland and 1 other cell type or tissue"/>
</dbReference>
<dbReference type="Ensembl" id="ENSCATT00000017096.1">
    <property type="protein sequence ID" value="ENSCATP00000004145.1"/>
    <property type="gene ID" value="ENSCATG00000015055.1"/>
</dbReference>
<protein>
    <submittedName>
        <fullName evidence="1">Uncharacterized protein</fullName>
    </submittedName>
</protein>
<sequence>MSFIQSVWLIVRFCAFDDNPFFRSGSFSSVAASVQPLLFPLILLTLSLPVPVCTPTSSVLGLPHSPGFLAWSDWGLLTPSLSWRSRAIASWLKGLSLQTEGFLRSGSGLFGVSLTALGVCSRYIGWNVLRDRQPRSAESLMCPLFTLCMRVCAGKQPGRCTWLFISSDYFCEENSILVKELAVEKQ</sequence>
<dbReference type="Proteomes" id="UP000233060">
    <property type="component" value="Unassembled WGS sequence"/>
</dbReference>
<proteinExistence type="predicted"/>
<dbReference type="RefSeq" id="XP_011929850.1">
    <property type="nucleotide sequence ID" value="XM_012074460.1"/>
</dbReference>
<dbReference type="GeneID" id="105592451"/>
<accession>A0A2K5KTY7</accession>
<dbReference type="KEGG" id="caty:105592451"/>
<evidence type="ECO:0000313" key="2">
    <source>
        <dbReference type="Proteomes" id="UP000233060"/>
    </source>
</evidence>
<keyword evidence="2" id="KW-1185">Reference proteome</keyword>
<reference evidence="1" key="2">
    <citation type="submission" date="2025-09" db="UniProtKB">
        <authorList>
            <consortium name="Ensembl"/>
        </authorList>
    </citation>
    <scope>IDENTIFICATION</scope>
</reference>
<dbReference type="AlphaFoldDB" id="A0A2K5KTY7"/>
<reference evidence="1" key="1">
    <citation type="submission" date="2025-08" db="UniProtKB">
        <authorList>
            <consortium name="Ensembl"/>
        </authorList>
    </citation>
    <scope>IDENTIFICATION</scope>
</reference>
<evidence type="ECO:0000313" key="1">
    <source>
        <dbReference type="Ensembl" id="ENSCATP00000004145.1"/>
    </source>
</evidence>
<dbReference type="OMA" id="VCAGKQP"/>
<organism evidence="1 2">
    <name type="scientific">Cercocebus atys</name>
    <name type="common">Sooty mangabey</name>
    <name type="synonym">Cercocebus torquatus atys</name>
    <dbReference type="NCBI Taxonomy" id="9531"/>
    <lineage>
        <taxon>Eukaryota</taxon>
        <taxon>Metazoa</taxon>
        <taxon>Chordata</taxon>
        <taxon>Craniata</taxon>
        <taxon>Vertebrata</taxon>
        <taxon>Euteleostomi</taxon>
        <taxon>Mammalia</taxon>
        <taxon>Eutheria</taxon>
        <taxon>Euarchontoglires</taxon>
        <taxon>Primates</taxon>
        <taxon>Haplorrhini</taxon>
        <taxon>Catarrhini</taxon>
        <taxon>Cercopithecidae</taxon>
        <taxon>Cercopithecinae</taxon>
        <taxon>Cercocebus</taxon>
    </lineage>
</organism>